<dbReference type="InterPro" id="IPR003148">
    <property type="entry name" value="RCK_N"/>
</dbReference>
<dbReference type="InterPro" id="IPR036291">
    <property type="entry name" value="NAD(P)-bd_dom_sf"/>
</dbReference>
<feature type="transmembrane region" description="Helical" evidence="7">
    <location>
        <begin position="315"/>
        <end position="335"/>
    </location>
</feature>
<comment type="caution">
    <text evidence="11">The sequence shown here is derived from an EMBL/GenBank/DDBJ whole genome shotgun (WGS) entry which is preliminary data.</text>
</comment>
<evidence type="ECO:0000313" key="11">
    <source>
        <dbReference type="EMBL" id="GGR06900.1"/>
    </source>
</evidence>
<dbReference type="Pfam" id="PF02254">
    <property type="entry name" value="TrkA_N"/>
    <property type="match status" value="1"/>
</dbReference>
<dbReference type="PANTHER" id="PTHR42751:SF3">
    <property type="entry name" value="SODIUM_GLUTAMATE SYMPORTER"/>
    <property type="match status" value="1"/>
</dbReference>
<feature type="signal peptide" evidence="8">
    <location>
        <begin position="1"/>
        <end position="19"/>
    </location>
</feature>
<dbReference type="GO" id="GO:0016020">
    <property type="term" value="C:membrane"/>
    <property type="evidence" value="ECO:0007669"/>
    <property type="project" value="UniProtKB-SubCell"/>
</dbReference>
<keyword evidence="4 7" id="KW-0812">Transmembrane</keyword>
<feature type="transmembrane region" description="Helical" evidence="7">
    <location>
        <begin position="203"/>
        <end position="224"/>
    </location>
</feature>
<evidence type="ECO:0000256" key="4">
    <source>
        <dbReference type="ARBA" id="ARBA00022692"/>
    </source>
</evidence>
<evidence type="ECO:0000256" key="7">
    <source>
        <dbReference type="SAM" id="Phobius"/>
    </source>
</evidence>
<name>A0A918F4G8_9DEIO</name>
<dbReference type="InterPro" id="IPR006153">
    <property type="entry name" value="Cation/H_exchanger_TM"/>
</dbReference>
<dbReference type="PROSITE" id="PS51201">
    <property type="entry name" value="RCK_N"/>
    <property type="match status" value="1"/>
</dbReference>
<gene>
    <name evidence="11" type="ORF">GCM10008957_19630</name>
</gene>
<feature type="domain" description="UBP-type" evidence="9">
    <location>
        <begin position="596"/>
        <end position="679"/>
    </location>
</feature>
<feature type="transmembrane region" description="Helical" evidence="7">
    <location>
        <begin position="174"/>
        <end position="197"/>
    </location>
</feature>
<dbReference type="Proteomes" id="UP000603865">
    <property type="component" value="Unassembled WGS sequence"/>
</dbReference>
<evidence type="ECO:0000259" key="10">
    <source>
        <dbReference type="PROSITE" id="PS51201"/>
    </source>
</evidence>
<dbReference type="SUPFAM" id="SSF51735">
    <property type="entry name" value="NAD(P)-binding Rossmann-fold domains"/>
    <property type="match status" value="1"/>
</dbReference>
<dbReference type="EMBL" id="BMQL01000008">
    <property type="protein sequence ID" value="GGR06900.1"/>
    <property type="molecule type" value="Genomic_DNA"/>
</dbReference>
<dbReference type="GO" id="GO:0006813">
    <property type="term" value="P:potassium ion transport"/>
    <property type="evidence" value="ECO:0007669"/>
    <property type="project" value="InterPro"/>
</dbReference>
<protein>
    <submittedName>
        <fullName evidence="11">Potassium transporter KefB</fullName>
    </submittedName>
</protein>
<keyword evidence="8" id="KW-0732">Signal</keyword>
<dbReference type="PROSITE" id="PS50271">
    <property type="entry name" value="ZF_UBP"/>
    <property type="match status" value="1"/>
</dbReference>
<feature type="transmembrane region" description="Helical" evidence="7">
    <location>
        <begin position="113"/>
        <end position="137"/>
    </location>
</feature>
<dbReference type="AlphaFoldDB" id="A0A918F4G8"/>
<evidence type="ECO:0000256" key="6">
    <source>
        <dbReference type="ARBA" id="ARBA00023136"/>
    </source>
</evidence>
<feature type="transmembrane region" description="Helical" evidence="7">
    <location>
        <begin position="143"/>
        <end position="162"/>
    </location>
</feature>
<feature type="chain" id="PRO_5038010668" evidence="8">
    <location>
        <begin position="20"/>
        <end position="679"/>
    </location>
</feature>
<keyword evidence="5 7" id="KW-1133">Transmembrane helix</keyword>
<feature type="domain" description="RCK N-terminal" evidence="10">
    <location>
        <begin position="441"/>
        <end position="558"/>
    </location>
</feature>
<organism evidence="11 12">
    <name type="scientific">Deinococcus ruber</name>
    <dbReference type="NCBI Taxonomy" id="1848197"/>
    <lineage>
        <taxon>Bacteria</taxon>
        <taxon>Thermotogati</taxon>
        <taxon>Deinococcota</taxon>
        <taxon>Deinococci</taxon>
        <taxon>Deinococcales</taxon>
        <taxon>Deinococcaceae</taxon>
        <taxon>Deinococcus</taxon>
    </lineage>
</organism>
<evidence type="ECO:0000256" key="5">
    <source>
        <dbReference type="ARBA" id="ARBA00022989"/>
    </source>
</evidence>
<dbReference type="GO" id="GO:1902600">
    <property type="term" value="P:proton transmembrane transport"/>
    <property type="evidence" value="ECO:0007669"/>
    <property type="project" value="InterPro"/>
</dbReference>
<keyword evidence="6 7" id="KW-0472">Membrane</keyword>
<evidence type="ECO:0000256" key="1">
    <source>
        <dbReference type="ARBA" id="ARBA00004141"/>
    </source>
</evidence>
<sequence>MFRVLALSAPLLFTCLASAQKVDSHSGASPAFMGQLTLLLLVGALAAFLSFRVGLVPIIGFLLAGVLAGPSLLGIIDDPAVISGASDIGVMLLLFAIGIEFSLDKLARIARLIFLGGGAQVVLTVVITALLLLAFGVSLQNSVFTGFLLALSSTAIVMKILEGRGGTSTETGQVSLGILIFQDLAVVVMVLLVPMLAGQGGGALGIVVALGKAAGIVAAVLLLARRVVPKVLEVVARTCSQEIFLLTIVAACFGTAYLTSLAGVSLALGAFLAGLLVSESRFGRQALGEILPLQILFSAAFFLSVGLQLDVHFLLSHLPLVLAGVVLIALLKALLTTVSVRVLGQTLATATATGWLLAQIGEFSFVLESSGRALGLTPAGLGSTGTQTFIAATVLLMALTPVMADIGERLGLRKRSARQVAATAAPLPPLVDAQTPLAHLRNHIIVAGFGPHARRIAHELKRQAVPFGVLTLSPDGAADVADHDVPVVIGDYARSALLSEAAIQQARALIVVDDTPEMAARVASVARTLNPSLTIIAHTDDADEIATLMAVGVTSVVTSQDSVATGVLSRLGLTLPPAHRVSDSSAPIILSAAQQQMCDHAHGISSVVPEAREVCPECAALGDTWVHLRVCMTCGHVGCCDSSKNRHATAHAQASAHPLIKTLEPNEDWAYCYPHDLTR</sequence>
<dbReference type="Gene3D" id="1.20.1530.20">
    <property type="match status" value="1"/>
</dbReference>
<accession>A0A918F4G8</accession>
<dbReference type="InterPro" id="IPR038770">
    <property type="entry name" value="Na+/solute_symporter_sf"/>
</dbReference>
<evidence type="ECO:0000256" key="2">
    <source>
        <dbReference type="ARBA" id="ARBA00005551"/>
    </source>
</evidence>
<reference evidence="11" key="1">
    <citation type="journal article" date="2014" name="Int. J. Syst. Evol. Microbiol.">
        <title>Complete genome sequence of Corynebacterium casei LMG S-19264T (=DSM 44701T), isolated from a smear-ripened cheese.</title>
        <authorList>
            <consortium name="US DOE Joint Genome Institute (JGI-PGF)"/>
            <person name="Walter F."/>
            <person name="Albersmeier A."/>
            <person name="Kalinowski J."/>
            <person name="Ruckert C."/>
        </authorList>
    </citation>
    <scope>NUCLEOTIDE SEQUENCE</scope>
    <source>
        <strain evidence="11">JCM 31311</strain>
    </source>
</reference>
<dbReference type="SUPFAM" id="SSF57850">
    <property type="entry name" value="RING/U-box"/>
    <property type="match status" value="1"/>
</dbReference>
<evidence type="ECO:0000259" key="9">
    <source>
        <dbReference type="PROSITE" id="PS50271"/>
    </source>
</evidence>
<evidence type="ECO:0000256" key="3">
    <source>
        <dbReference type="ARBA" id="ARBA00022448"/>
    </source>
</evidence>
<feature type="transmembrane region" description="Helical" evidence="7">
    <location>
        <begin position="290"/>
        <end position="309"/>
    </location>
</feature>
<dbReference type="Pfam" id="PF00999">
    <property type="entry name" value="Na_H_Exchanger"/>
    <property type="match status" value="1"/>
</dbReference>
<comment type="similarity">
    <text evidence="2">Belongs to the monovalent cation:proton antiporter 2 (CPA2) transporter (TC 2.A.37) family.</text>
</comment>
<feature type="transmembrane region" description="Helical" evidence="7">
    <location>
        <begin position="82"/>
        <end position="101"/>
    </location>
</feature>
<dbReference type="Pfam" id="PF02148">
    <property type="entry name" value="zf-UBP"/>
    <property type="match status" value="1"/>
</dbReference>
<proteinExistence type="inferred from homology"/>
<dbReference type="GO" id="GO:0015297">
    <property type="term" value="F:antiporter activity"/>
    <property type="evidence" value="ECO:0007669"/>
    <property type="project" value="InterPro"/>
</dbReference>
<comment type="subcellular location">
    <subcellularLocation>
        <location evidence="1">Membrane</location>
        <topology evidence="1">Multi-pass membrane protein</topology>
    </subcellularLocation>
</comment>
<dbReference type="RefSeq" id="WP_189089824.1">
    <property type="nucleotide sequence ID" value="NZ_BMQL01000008.1"/>
</dbReference>
<feature type="transmembrane region" description="Helical" evidence="7">
    <location>
        <begin position="55"/>
        <end position="76"/>
    </location>
</feature>
<reference evidence="11" key="2">
    <citation type="submission" date="2020-09" db="EMBL/GenBank/DDBJ databases">
        <authorList>
            <person name="Sun Q."/>
            <person name="Ohkuma M."/>
        </authorList>
    </citation>
    <scope>NUCLEOTIDE SEQUENCE</scope>
    <source>
        <strain evidence="11">JCM 31311</strain>
    </source>
</reference>
<keyword evidence="3" id="KW-0813">Transport</keyword>
<dbReference type="InterPro" id="IPR013083">
    <property type="entry name" value="Znf_RING/FYVE/PHD"/>
</dbReference>
<dbReference type="GO" id="GO:0008270">
    <property type="term" value="F:zinc ion binding"/>
    <property type="evidence" value="ECO:0007669"/>
    <property type="project" value="InterPro"/>
</dbReference>
<dbReference type="Gene3D" id="3.40.50.720">
    <property type="entry name" value="NAD(P)-binding Rossmann-like Domain"/>
    <property type="match status" value="1"/>
</dbReference>
<dbReference type="InterPro" id="IPR001607">
    <property type="entry name" value="Znf_UBP"/>
</dbReference>
<evidence type="ECO:0000313" key="12">
    <source>
        <dbReference type="Proteomes" id="UP000603865"/>
    </source>
</evidence>
<dbReference type="Gene3D" id="3.30.40.10">
    <property type="entry name" value="Zinc/RING finger domain, C3HC4 (zinc finger)"/>
    <property type="match status" value="1"/>
</dbReference>
<dbReference type="PANTHER" id="PTHR42751">
    <property type="entry name" value="SODIUM/HYDROGEN EXCHANGER FAMILY/TRKA DOMAIN PROTEIN"/>
    <property type="match status" value="1"/>
</dbReference>
<keyword evidence="12" id="KW-1185">Reference proteome</keyword>
<feature type="transmembrane region" description="Helical" evidence="7">
    <location>
        <begin position="29"/>
        <end position="48"/>
    </location>
</feature>
<evidence type="ECO:0000256" key="8">
    <source>
        <dbReference type="SAM" id="SignalP"/>
    </source>
</evidence>